<accession>A0A315YVE9</accession>
<comment type="caution">
    <text evidence="1">The sequence shown here is derived from an EMBL/GenBank/DDBJ whole genome shotgun (WGS) entry which is preliminary data.</text>
</comment>
<dbReference type="AlphaFoldDB" id="A0A315YVE9"/>
<sequence>MGKLICKCGHVIVDQTDNLEYKGYILPDTYVDDVSENLTNNIDSLFEANKNGRRLEWIKKNFHVPPYPTDLKDSSMIHDLLNVIDTVQDIFECENCGRIAIQVAQTNEFKFFTPDSEDTKGILKGKKNKTHYNKEHIPQAACDATCLRYHAQTVIDKKYHVFKYNYNSVSLFLLRIYLSISLYN</sequence>
<protein>
    <submittedName>
        <fullName evidence="1">Uncharacterized protein</fullName>
    </submittedName>
</protein>
<proteinExistence type="predicted"/>
<feature type="non-terminal residue" evidence="1">
    <location>
        <position position="184"/>
    </location>
</feature>
<organism evidence="1 2">
    <name type="scientific">Sediminitomix flava</name>
    <dbReference type="NCBI Taxonomy" id="379075"/>
    <lineage>
        <taxon>Bacteria</taxon>
        <taxon>Pseudomonadati</taxon>
        <taxon>Bacteroidota</taxon>
        <taxon>Cytophagia</taxon>
        <taxon>Cytophagales</taxon>
        <taxon>Flammeovirgaceae</taxon>
        <taxon>Sediminitomix</taxon>
    </lineage>
</organism>
<dbReference type="RefSeq" id="WP_109623239.1">
    <property type="nucleotide sequence ID" value="NZ_QGDO01000014.1"/>
</dbReference>
<dbReference type="OrthoDB" id="1821427at2"/>
<evidence type="ECO:0000313" key="2">
    <source>
        <dbReference type="Proteomes" id="UP000245535"/>
    </source>
</evidence>
<dbReference type="Proteomes" id="UP000245535">
    <property type="component" value="Unassembled WGS sequence"/>
</dbReference>
<name>A0A315YVE9_SEDFL</name>
<dbReference type="EMBL" id="QGDO01000014">
    <property type="protein sequence ID" value="PWJ33250.1"/>
    <property type="molecule type" value="Genomic_DNA"/>
</dbReference>
<keyword evidence="2" id="KW-1185">Reference proteome</keyword>
<evidence type="ECO:0000313" key="1">
    <source>
        <dbReference type="EMBL" id="PWJ33250.1"/>
    </source>
</evidence>
<gene>
    <name evidence="1" type="ORF">BC781_11412</name>
</gene>
<reference evidence="1 2" key="1">
    <citation type="submission" date="2018-03" db="EMBL/GenBank/DDBJ databases">
        <title>Genomic Encyclopedia of Archaeal and Bacterial Type Strains, Phase II (KMG-II): from individual species to whole genera.</title>
        <authorList>
            <person name="Goeker M."/>
        </authorList>
    </citation>
    <scope>NUCLEOTIDE SEQUENCE [LARGE SCALE GENOMIC DNA]</scope>
    <source>
        <strain evidence="1 2">DSM 28229</strain>
    </source>
</reference>